<dbReference type="AlphaFoldDB" id="A0A9W8EBJ9"/>
<feature type="non-terminal residue" evidence="4">
    <location>
        <position position="87"/>
    </location>
</feature>
<reference evidence="4" key="1">
    <citation type="submission" date="2022-07" db="EMBL/GenBank/DDBJ databases">
        <title>Phylogenomic reconstructions and comparative analyses of Kickxellomycotina fungi.</title>
        <authorList>
            <person name="Reynolds N.K."/>
            <person name="Stajich J.E."/>
            <person name="Barry K."/>
            <person name="Grigoriev I.V."/>
            <person name="Crous P."/>
            <person name="Smith M.E."/>
        </authorList>
    </citation>
    <scope>NUCLEOTIDE SEQUENCE</scope>
    <source>
        <strain evidence="4">RSA 567</strain>
    </source>
</reference>
<gene>
    <name evidence="4" type="primary">SHM2_1</name>
    <name evidence="4" type="ORF">H4R34_004566</name>
</gene>
<comment type="caution">
    <text evidence="4">The sequence shown here is derived from an EMBL/GenBank/DDBJ whole genome shotgun (WGS) entry which is preliminary data.</text>
</comment>
<comment type="cofactor">
    <cofactor evidence="1">
        <name>pyridoxal 5'-phosphate</name>
        <dbReference type="ChEBI" id="CHEBI:597326"/>
    </cofactor>
</comment>
<protein>
    <submittedName>
        <fullName evidence="4">Serine hydroxymethyltransferase, cytosolic</fullName>
        <ecNumber evidence="4">2.1.2.1</ecNumber>
    </submittedName>
</protein>
<proteinExistence type="predicted"/>
<feature type="domain" description="Serine hydroxymethyltransferase-like" evidence="3">
    <location>
        <begin position="2"/>
        <end position="83"/>
    </location>
</feature>
<dbReference type="EC" id="2.1.2.1" evidence="4"/>
<dbReference type="Gene3D" id="3.40.640.10">
    <property type="entry name" value="Type I PLP-dependent aspartate aminotransferase-like (Major domain)"/>
    <property type="match status" value="1"/>
</dbReference>
<dbReference type="PANTHER" id="PTHR11680:SF28">
    <property type="entry name" value="SERINE HYDROXYMETHYLTRANSFERASE, MITOCHONDRIAL"/>
    <property type="match status" value="1"/>
</dbReference>
<evidence type="ECO:0000313" key="4">
    <source>
        <dbReference type="EMBL" id="KAJ1974832.1"/>
    </source>
</evidence>
<dbReference type="Proteomes" id="UP001151582">
    <property type="component" value="Unassembled WGS sequence"/>
</dbReference>
<dbReference type="GO" id="GO:0030170">
    <property type="term" value="F:pyridoxal phosphate binding"/>
    <property type="evidence" value="ECO:0007669"/>
    <property type="project" value="TreeGrafter"/>
</dbReference>
<sequence>MADPKVHGIIQHEKMRQRDGINLIPSENYTSRAVMEALGSVMQNKYSEGYPGARYYGGNEFIDQSERLCQQRALDAFHLTHQTFTDK</sequence>
<dbReference type="EMBL" id="JANBQB010000600">
    <property type="protein sequence ID" value="KAJ1974832.1"/>
    <property type="molecule type" value="Genomic_DNA"/>
</dbReference>
<dbReference type="GO" id="GO:0019264">
    <property type="term" value="P:glycine biosynthetic process from serine"/>
    <property type="evidence" value="ECO:0007669"/>
    <property type="project" value="TreeGrafter"/>
</dbReference>
<keyword evidence="2" id="KW-0663">Pyridoxal phosphate</keyword>
<dbReference type="InterPro" id="IPR039429">
    <property type="entry name" value="SHMT-like_dom"/>
</dbReference>
<dbReference type="SUPFAM" id="SSF53383">
    <property type="entry name" value="PLP-dependent transferases"/>
    <property type="match status" value="1"/>
</dbReference>
<organism evidence="4 5">
    <name type="scientific">Dimargaris verticillata</name>
    <dbReference type="NCBI Taxonomy" id="2761393"/>
    <lineage>
        <taxon>Eukaryota</taxon>
        <taxon>Fungi</taxon>
        <taxon>Fungi incertae sedis</taxon>
        <taxon>Zoopagomycota</taxon>
        <taxon>Kickxellomycotina</taxon>
        <taxon>Dimargaritomycetes</taxon>
        <taxon>Dimargaritales</taxon>
        <taxon>Dimargaritaceae</taxon>
        <taxon>Dimargaris</taxon>
    </lineage>
</organism>
<keyword evidence="5" id="KW-1185">Reference proteome</keyword>
<accession>A0A9W8EBJ9</accession>
<dbReference type="InterPro" id="IPR049943">
    <property type="entry name" value="Ser_HO-MeTrfase-like"/>
</dbReference>
<name>A0A9W8EBJ9_9FUNG</name>
<dbReference type="OrthoDB" id="10265628at2759"/>
<evidence type="ECO:0000313" key="5">
    <source>
        <dbReference type="Proteomes" id="UP001151582"/>
    </source>
</evidence>
<dbReference type="Gene3D" id="3.90.1150.10">
    <property type="entry name" value="Aspartate Aminotransferase, domain 1"/>
    <property type="match status" value="1"/>
</dbReference>
<keyword evidence="4" id="KW-0808">Transferase</keyword>
<dbReference type="GO" id="GO:0004372">
    <property type="term" value="F:glycine hydroxymethyltransferase activity"/>
    <property type="evidence" value="ECO:0007669"/>
    <property type="project" value="UniProtKB-EC"/>
</dbReference>
<dbReference type="InterPro" id="IPR015424">
    <property type="entry name" value="PyrdxlP-dep_Trfase"/>
</dbReference>
<dbReference type="GO" id="GO:0046653">
    <property type="term" value="P:tetrahydrofolate metabolic process"/>
    <property type="evidence" value="ECO:0007669"/>
    <property type="project" value="TreeGrafter"/>
</dbReference>
<evidence type="ECO:0000256" key="1">
    <source>
        <dbReference type="ARBA" id="ARBA00001933"/>
    </source>
</evidence>
<dbReference type="InterPro" id="IPR015422">
    <property type="entry name" value="PyrdxlP-dep_Trfase_small"/>
</dbReference>
<dbReference type="PANTHER" id="PTHR11680">
    <property type="entry name" value="SERINE HYDROXYMETHYLTRANSFERASE"/>
    <property type="match status" value="1"/>
</dbReference>
<dbReference type="InterPro" id="IPR015421">
    <property type="entry name" value="PyrdxlP-dep_Trfase_major"/>
</dbReference>
<dbReference type="GO" id="GO:0005739">
    <property type="term" value="C:mitochondrion"/>
    <property type="evidence" value="ECO:0007669"/>
    <property type="project" value="TreeGrafter"/>
</dbReference>
<evidence type="ECO:0000256" key="2">
    <source>
        <dbReference type="ARBA" id="ARBA00022898"/>
    </source>
</evidence>
<dbReference type="Pfam" id="PF00464">
    <property type="entry name" value="SHMT"/>
    <property type="match status" value="1"/>
</dbReference>
<evidence type="ECO:0000259" key="3">
    <source>
        <dbReference type="Pfam" id="PF00464"/>
    </source>
</evidence>